<gene>
    <name evidence="1" type="ORF">Ahy_A01g002183</name>
</gene>
<evidence type="ECO:0000313" key="1">
    <source>
        <dbReference type="EMBL" id="RYR77640.1"/>
    </source>
</evidence>
<accession>A0A445EQ79</accession>
<protein>
    <submittedName>
        <fullName evidence="1">Uncharacterized protein</fullName>
    </submittedName>
</protein>
<proteinExistence type="predicted"/>
<dbReference type="Proteomes" id="UP000289738">
    <property type="component" value="Chromosome A01"/>
</dbReference>
<keyword evidence="2" id="KW-1185">Reference proteome</keyword>
<dbReference type="AlphaFoldDB" id="A0A445EQ79"/>
<dbReference type="EMBL" id="SDMP01000001">
    <property type="protein sequence ID" value="RYR77640.1"/>
    <property type="molecule type" value="Genomic_DNA"/>
</dbReference>
<evidence type="ECO:0000313" key="2">
    <source>
        <dbReference type="Proteomes" id="UP000289738"/>
    </source>
</evidence>
<reference evidence="1 2" key="1">
    <citation type="submission" date="2019-01" db="EMBL/GenBank/DDBJ databases">
        <title>Sequencing of cultivated peanut Arachis hypogaea provides insights into genome evolution and oil improvement.</title>
        <authorList>
            <person name="Chen X."/>
        </authorList>
    </citation>
    <scope>NUCLEOTIDE SEQUENCE [LARGE SCALE GENOMIC DNA]</scope>
    <source>
        <strain evidence="2">cv. Fuhuasheng</strain>
        <tissue evidence="1">Leaves</tissue>
    </source>
</reference>
<organism evidence="1 2">
    <name type="scientific">Arachis hypogaea</name>
    <name type="common">Peanut</name>
    <dbReference type="NCBI Taxonomy" id="3818"/>
    <lineage>
        <taxon>Eukaryota</taxon>
        <taxon>Viridiplantae</taxon>
        <taxon>Streptophyta</taxon>
        <taxon>Embryophyta</taxon>
        <taxon>Tracheophyta</taxon>
        <taxon>Spermatophyta</taxon>
        <taxon>Magnoliopsida</taxon>
        <taxon>eudicotyledons</taxon>
        <taxon>Gunneridae</taxon>
        <taxon>Pentapetalae</taxon>
        <taxon>rosids</taxon>
        <taxon>fabids</taxon>
        <taxon>Fabales</taxon>
        <taxon>Fabaceae</taxon>
        <taxon>Papilionoideae</taxon>
        <taxon>50 kb inversion clade</taxon>
        <taxon>dalbergioids sensu lato</taxon>
        <taxon>Dalbergieae</taxon>
        <taxon>Pterocarpus clade</taxon>
        <taxon>Arachis</taxon>
    </lineage>
</organism>
<comment type="caution">
    <text evidence="1">The sequence shown here is derived from an EMBL/GenBank/DDBJ whole genome shotgun (WGS) entry which is preliminary data.</text>
</comment>
<name>A0A445EQ79_ARAHY</name>
<sequence>MQLQHLLVNGTCYDRLCLLYLDQRWNGYPNAQNIHSFQYLINGFSCIARHERFCCRIDDFF</sequence>